<proteinExistence type="predicted"/>
<dbReference type="EMBL" id="PJEX01000792">
    <property type="protein sequence ID" value="TKW48678.1"/>
    <property type="molecule type" value="Genomic_DNA"/>
</dbReference>
<dbReference type="AlphaFoldDB" id="A0A4U6WZY2"/>
<name>A0A4U6WZY2_9PEZI</name>
<sequence length="68" mass="7391">MNVPMYLTRNALGADTGAREQGITTTIIIAIIIRSVTTTTTMSTSAHSTVAGLMHNVRLLRLLRHAKK</sequence>
<gene>
    <name evidence="1" type="ORF">CTA1_950</name>
</gene>
<evidence type="ECO:0000313" key="2">
    <source>
        <dbReference type="Proteomes" id="UP000310108"/>
    </source>
</evidence>
<dbReference type="Proteomes" id="UP000310108">
    <property type="component" value="Unassembled WGS sequence"/>
</dbReference>
<organism evidence="1 2">
    <name type="scientific">Colletotrichum tanaceti</name>
    <dbReference type="NCBI Taxonomy" id="1306861"/>
    <lineage>
        <taxon>Eukaryota</taxon>
        <taxon>Fungi</taxon>
        <taxon>Dikarya</taxon>
        <taxon>Ascomycota</taxon>
        <taxon>Pezizomycotina</taxon>
        <taxon>Sordariomycetes</taxon>
        <taxon>Hypocreomycetidae</taxon>
        <taxon>Glomerellales</taxon>
        <taxon>Glomerellaceae</taxon>
        <taxon>Colletotrichum</taxon>
        <taxon>Colletotrichum destructivum species complex</taxon>
    </lineage>
</organism>
<protein>
    <submittedName>
        <fullName evidence="1">Uncharacterized protein</fullName>
    </submittedName>
</protein>
<keyword evidence="2" id="KW-1185">Reference proteome</keyword>
<evidence type="ECO:0000313" key="1">
    <source>
        <dbReference type="EMBL" id="TKW48678.1"/>
    </source>
</evidence>
<accession>A0A4U6WZY2</accession>
<comment type="caution">
    <text evidence="1">The sequence shown here is derived from an EMBL/GenBank/DDBJ whole genome shotgun (WGS) entry which is preliminary data.</text>
</comment>
<reference evidence="1 2" key="1">
    <citation type="journal article" date="2019" name="PLoS ONE">
        <title>Comparative genome analysis indicates high evolutionary potential of pathogenicity genes in Colletotrichum tanaceti.</title>
        <authorList>
            <person name="Lelwala R.V."/>
            <person name="Korhonen P.K."/>
            <person name="Young N.D."/>
            <person name="Scott J.B."/>
            <person name="Ades P.A."/>
            <person name="Gasser R.B."/>
            <person name="Taylor P.W.J."/>
        </authorList>
    </citation>
    <scope>NUCLEOTIDE SEQUENCE [LARGE SCALE GENOMIC DNA]</scope>
    <source>
        <strain evidence="1">BRIP57314</strain>
    </source>
</reference>